<dbReference type="GO" id="GO:0007186">
    <property type="term" value="P:G protein-coupled receptor signaling pathway"/>
    <property type="evidence" value="ECO:0000318"/>
    <property type="project" value="GO_Central"/>
</dbReference>
<organism evidence="13 14">
    <name type="scientific">Branchiostoma floridae</name>
    <name type="common">Florida lancelet</name>
    <name type="synonym">Amphioxus</name>
    <dbReference type="NCBI Taxonomy" id="7739"/>
    <lineage>
        <taxon>Eukaryota</taxon>
        <taxon>Metazoa</taxon>
        <taxon>Chordata</taxon>
        <taxon>Cephalochordata</taxon>
        <taxon>Leptocardii</taxon>
        <taxon>Amphioxiformes</taxon>
        <taxon>Branchiostomatidae</taxon>
        <taxon>Branchiostoma</taxon>
    </lineage>
</organism>
<dbReference type="Gene3D" id="1.20.1070.10">
    <property type="entry name" value="Rhodopsin 7-helix transmembrane proteins"/>
    <property type="match status" value="1"/>
</dbReference>
<comment type="similarity">
    <text evidence="9">Belongs to the G-protein coupled receptor 1 family.</text>
</comment>
<dbReference type="CDD" id="cd00637">
    <property type="entry name" value="7tm_classA_rhodopsin-like"/>
    <property type="match status" value="1"/>
</dbReference>
<feature type="transmembrane region" description="Helical" evidence="11">
    <location>
        <begin position="199"/>
        <end position="228"/>
    </location>
</feature>
<evidence type="ECO:0000256" key="7">
    <source>
        <dbReference type="ARBA" id="ARBA00023170"/>
    </source>
</evidence>
<reference evidence="13" key="1">
    <citation type="journal article" date="2020" name="Nat. Ecol. Evol.">
        <title>Deeply conserved synteny resolves early events in vertebrate evolution.</title>
        <authorList>
            <person name="Simakov O."/>
            <person name="Marletaz F."/>
            <person name="Yue J.X."/>
            <person name="O'Connell B."/>
            <person name="Jenkins J."/>
            <person name="Brandt A."/>
            <person name="Calef R."/>
            <person name="Tung C.H."/>
            <person name="Huang T.K."/>
            <person name="Schmutz J."/>
            <person name="Satoh N."/>
            <person name="Yu J.K."/>
            <person name="Putnam N.H."/>
            <person name="Green R.E."/>
            <person name="Rokhsar D.S."/>
        </authorList>
    </citation>
    <scope>NUCLEOTIDE SEQUENCE [LARGE SCALE GENOMIC DNA]</scope>
    <source>
        <strain evidence="13">S238N-H82</strain>
    </source>
</reference>
<evidence type="ECO:0000256" key="6">
    <source>
        <dbReference type="ARBA" id="ARBA00023136"/>
    </source>
</evidence>
<evidence type="ECO:0000256" key="1">
    <source>
        <dbReference type="ARBA" id="ARBA00004651"/>
    </source>
</evidence>
<reference evidence="14" key="2">
    <citation type="submission" date="2025-08" db="UniProtKB">
        <authorList>
            <consortium name="RefSeq"/>
        </authorList>
    </citation>
    <scope>IDENTIFICATION</scope>
    <source>
        <strain evidence="14">S238N-H82</strain>
        <tissue evidence="14">Testes</tissue>
    </source>
</reference>
<gene>
    <name evidence="14" type="primary">LOC118423953</name>
</gene>
<proteinExistence type="inferred from homology"/>
<evidence type="ECO:0000259" key="12">
    <source>
        <dbReference type="PROSITE" id="PS50262"/>
    </source>
</evidence>
<dbReference type="RefSeq" id="XP_035688175.1">
    <property type="nucleotide sequence ID" value="XM_035832282.1"/>
</dbReference>
<accession>A0A9J7N2W2</accession>
<keyword evidence="5 9" id="KW-0297">G-protein coupled receptor</keyword>
<dbReference type="OMA" id="SYRRIYN"/>
<keyword evidence="8 9" id="KW-0807">Transducer</keyword>
<evidence type="ECO:0000256" key="11">
    <source>
        <dbReference type="SAM" id="Phobius"/>
    </source>
</evidence>
<dbReference type="SMART" id="SM01381">
    <property type="entry name" value="7TM_GPCR_Srsx"/>
    <property type="match status" value="1"/>
</dbReference>
<evidence type="ECO:0000256" key="5">
    <source>
        <dbReference type="ARBA" id="ARBA00023040"/>
    </source>
</evidence>
<dbReference type="PANTHER" id="PTHR24228:SF75">
    <property type="entry name" value="G-PROTEIN COUPLED RECEPTORS FAMILY 1 PROFILE DOMAIN-CONTAINING PROTEIN"/>
    <property type="match status" value="1"/>
</dbReference>
<evidence type="ECO:0000256" key="9">
    <source>
        <dbReference type="RuleBase" id="RU000688"/>
    </source>
</evidence>
<feature type="domain" description="G-protein coupled receptors family 1 profile" evidence="12">
    <location>
        <begin position="55"/>
        <end position="346"/>
    </location>
</feature>
<dbReference type="OrthoDB" id="10044919at2759"/>
<dbReference type="PROSITE" id="PS50262">
    <property type="entry name" value="G_PROTEIN_RECEP_F1_2"/>
    <property type="match status" value="1"/>
</dbReference>
<dbReference type="GO" id="GO:0004930">
    <property type="term" value="F:G protein-coupled receptor activity"/>
    <property type="evidence" value="ECO:0007669"/>
    <property type="project" value="UniProtKB-KW"/>
</dbReference>
<feature type="transmembrane region" description="Helical" evidence="11">
    <location>
        <begin position="327"/>
        <end position="348"/>
    </location>
</feature>
<dbReference type="PANTHER" id="PTHR24228">
    <property type="entry name" value="B2 BRADYKININ RECEPTOR/ANGIOTENSIN II RECEPTOR"/>
    <property type="match status" value="1"/>
</dbReference>
<dbReference type="InterPro" id="IPR017452">
    <property type="entry name" value="GPCR_Rhodpsn_7TM"/>
</dbReference>
<feature type="transmembrane region" description="Helical" evidence="11">
    <location>
        <begin position="115"/>
        <end position="136"/>
    </location>
</feature>
<feature type="region of interest" description="Disordered" evidence="10">
    <location>
        <begin position="408"/>
        <end position="430"/>
    </location>
</feature>
<feature type="transmembrane region" description="Helical" evidence="11">
    <location>
        <begin position="39"/>
        <end position="64"/>
    </location>
</feature>
<evidence type="ECO:0000256" key="3">
    <source>
        <dbReference type="ARBA" id="ARBA00022692"/>
    </source>
</evidence>
<feature type="transmembrane region" description="Helical" evidence="11">
    <location>
        <begin position="293"/>
        <end position="315"/>
    </location>
</feature>
<dbReference type="PROSITE" id="PS00237">
    <property type="entry name" value="G_PROTEIN_RECEP_F1_1"/>
    <property type="match status" value="1"/>
</dbReference>
<dbReference type="AlphaFoldDB" id="A0A9J7N2W2"/>
<feature type="compositionally biased region" description="Basic and acidic residues" evidence="10">
    <location>
        <begin position="411"/>
        <end position="430"/>
    </location>
</feature>
<keyword evidence="3 9" id="KW-0812">Transmembrane</keyword>
<evidence type="ECO:0000313" key="14">
    <source>
        <dbReference type="RefSeq" id="XP_035688175.1"/>
    </source>
</evidence>
<dbReference type="InterPro" id="IPR000276">
    <property type="entry name" value="GPCR_Rhodpsn"/>
</dbReference>
<keyword evidence="2" id="KW-1003">Cell membrane</keyword>
<dbReference type="KEGG" id="bfo:118423953"/>
<keyword evidence="7 9" id="KW-0675">Receptor</keyword>
<dbReference type="Proteomes" id="UP000001554">
    <property type="component" value="Chromosome 10"/>
</dbReference>
<comment type="subcellular location">
    <subcellularLocation>
        <location evidence="1">Cell membrane</location>
        <topology evidence="1">Multi-pass membrane protein</topology>
    </subcellularLocation>
</comment>
<evidence type="ECO:0000256" key="10">
    <source>
        <dbReference type="SAM" id="MobiDB-lite"/>
    </source>
</evidence>
<dbReference type="SUPFAM" id="SSF81321">
    <property type="entry name" value="Family A G protein-coupled receptor-like"/>
    <property type="match status" value="1"/>
</dbReference>
<evidence type="ECO:0000256" key="8">
    <source>
        <dbReference type="ARBA" id="ARBA00023224"/>
    </source>
</evidence>
<dbReference type="Pfam" id="PF00001">
    <property type="entry name" value="7tm_1"/>
    <property type="match status" value="1"/>
</dbReference>
<evidence type="ECO:0000256" key="4">
    <source>
        <dbReference type="ARBA" id="ARBA00022989"/>
    </source>
</evidence>
<sequence length="430" mass="49021">MAWNITMYKEDMNLSLIQGNDTYEQDPTWQGFNEYLLKIIYLVLVIFWMVTGCVGNVLVMAAIATHKRLRTLANIFVVNLAIADIIVSSIINVFTIISIMSDGEYWEMRPMLCDVIGGMCVIVCVCSMYNIAAIAANRYIAICHNSYYHDIYTHRKTVLMAISLWVLCTLLDLPNFLGWGGHHYDRKTMICSYNHLADYSYTLFLILLGLGLPMGVVIFCYICLYIHVQQSRKNLAKLSGKNAIIYMKASKSVQYPPKSPMMSKSTKIDKSLKVSEHSKKKGWGRMTNSDIRLLKTLLVIFISFALCWTPYGVIFLVDSKGQWPKPVYVMAIILAHLNSSMNSVIYGVMNRSFRQAYIALFRRCFCRQHNDSYFGGKTTQVYSNANHNGIYHSNANVNDIQMIQLGHHANGRRDRDRDSASNDTPSDVKF</sequence>
<evidence type="ECO:0000256" key="2">
    <source>
        <dbReference type="ARBA" id="ARBA00022475"/>
    </source>
</evidence>
<protein>
    <submittedName>
        <fullName evidence="14">Melatonin receptor type 1B-B-like</fullName>
    </submittedName>
</protein>
<name>A0A9J7N2W2_BRAFL</name>
<keyword evidence="13" id="KW-1185">Reference proteome</keyword>
<dbReference type="PRINTS" id="PR00237">
    <property type="entry name" value="GPCRRHODOPSN"/>
</dbReference>
<feature type="transmembrane region" description="Helical" evidence="11">
    <location>
        <begin position="157"/>
        <end position="179"/>
    </location>
</feature>
<keyword evidence="6 11" id="KW-0472">Membrane</keyword>
<dbReference type="GeneID" id="118423953"/>
<feature type="transmembrane region" description="Helical" evidence="11">
    <location>
        <begin position="76"/>
        <end position="100"/>
    </location>
</feature>
<keyword evidence="4 11" id="KW-1133">Transmembrane helix</keyword>
<evidence type="ECO:0000313" key="13">
    <source>
        <dbReference type="Proteomes" id="UP000001554"/>
    </source>
</evidence>
<dbReference type="GO" id="GO:0005886">
    <property type="term" value="C:plasma membrane"/>
    <property type="evidence" value="ECO:0007669"/>
    <property type="project" value="UniProtKB-SubCell"/>
</dbReference>